<dbReference type="PANTHER" id="PTHR33446">
    <property type="entry name" value="PROTEIN TONB-RELATED"/>
    <property type="match status" value="1"/>
</dbReference>
<gene>
    <name evidence="13" type="ORF">V3330_05460</name>
</gene>
<dbReference type="Proteomes" id="UP001359886">
    <property type="component" value="Unassembled WGS sequence"/>
</dbReference>
<keyword evidence="5" id="KW-0997">Cell inner membrane</keyword>
<name>A0AAW9RF99_9GAMM</name>
<reference evidence="13 14" key="1">
    <citation type="submission" date="2024-02" db="EMBL/GenBank/DDBJ databases">
        <title>A novel Wenzhouxiangellaceae bacterium, isolated from coastal sediments.</title>
        <authorList>
            <person name="Du Z.-J."/>
            <person name="Ye Y.-Q."/>
            <person name="Zhang X.-Y."/>
        </authorList>
    </citation>
    <scope>NUCLEOTIDE SEQUENCE [LARGE SCALE GENOMIC DNA]</scope>
    <source>
        <strain evidence="13 14">CH-27</strain>
    </source>
</reference>
<comment type="caution">
    <text evidence="13">The sequence shown here is derived from an EMBL/GenBank/DDBJ whole genome shotgun (WGS) entry which is preliminary data.</text>
</comment>
<evidence type="ECO:0000256" key="9">
    <source>
        <dbReference type="ARBA" id="ARBA00023136"/>
    </source>
</evidence>
<dbReference type="PANTHER" id="PTHR33446:SF11">
    <property type="entry name" value="TONB3"/>
    <property type="match status" value="1"/>
</dbReference>
<keyword evidence="6 11" id="KW-0812">Transmembrane</keyword>
<sequence length="294" mass="32747">MSGASTLRTSPARRPWHQDRFMVCLVLAFGLHAVVLLGVRFGFSLDPAPRIADTLDVVLVKWRSEQDPDEADFLAQASQRGGGETTERQRPSRPVSGELPVPEKGLDPAQSVESMPTPQTMQREVVATEVADETPLETTAVEQPDLPQPSAARLMRQSMDMASLQPEVSRHRQWQSKLPRRKVISANTKEYEFASYMSAWVAKVERVGNLNYPLELRERNLHGDLVLSVGIQADGSIESIKVMRSSGLPEIDRAAENIVLLAAPYAPLPDNITDQVDILHITRTWRFESRFGAD</sequence>
<comment type="subcellular location">
    <subcellularLocation>
        <location evidence="1">Cell inner membrane</location>
        <topology evidence="1">Single-pass membrane protein</topology>
        <orientation evidence="1">Periplasmic side</orientation>
    </subcellularLocation>
</comment>
<feature type="region of interest" description="Disordered" evidence="10">
    <location>
        <begin position="77"/>
        <end position="121"/>
    </location>
</feature>
<evidence type="ECO:0000256" key="8">
    <source>
        <dbReference type="ARBA" id="ARBA00022989"/>
    </source>
</evidence>
<feature type="compositionally biased region" description="Polar residues" evidence="10">
    <location>
        <begin position="111"/>
        <end position="121"/>
    </location>
</feature>
<evidence type="ECO:0000259" key="12">
    <source>
        <dbReference type="PROSITE" id="PS52015"/>
    </source>
</evidence>
<keyword evidence="14" id="KW-1185">Reference proteome</keyword>
<organism evidence="13 14">
    <name type="scientific">Elongatibacter sediminis</name>
    <dbReference type="NCBI Taxonomy" id="3119006"/>
    <lineage>
        <taxon>Bacteria</taxon>
        <taxon>Pseudomonadati</taxon>
        <taxon>Pseudomonadota</taxon>
        <taxon>Gammaproteobacteria</taxon>
        <taxon>Chromatiales</taxon>
        <taxon>Wenzhouxiangellaceae</taxon>
        <taxon>Elongatibacter</taxon>
    </lineage>
</organism>
<dbReference type="InterPro" id="IPR051045">
    <property type="entry name" value="TonB-dependent_transducer"/>
</dbReference>
<dbReference type="Gene3D" id="3.30.1150.10">
    <property type="match status" value="1"/>
</dbReference>
<evidence type="ECO:0000256" key="10">
    <source>
        <dbReference type="SAM" id="MobiDB-lite"/>
    </source>
</evidence>
<dbReference type="EMBL" id="JAZHOG010000003">
    <property type="protein sequence ID" value="MEJ8567065.1"/>
    <property type="molecule type" value="Genomic_DNA"/>
</dbReference>
<evidence type="ECO:0000313" key="14">
    <source>
        <dbReference type="Proteomes" id="UP001359886"/>
    </source>
</evidence>
<evidence type="ECO:0000256" key="5">
    <source>
        <dbReference type="ARBA" id="ARBA00022519"/>
    </source>
</evidence>
<dbReference type="NCBIfam" id="TIGR01352">
    <property type="entry name" value="tonB_Cterm"/>
    <property type="match status" value="1"/>
</dbReference>
<evidence type="ECO:0000313" key="13">
    <source>
        <dbReference type="EMBL" id="MEJ8567065.1"/>
    </source>
</evidence>
<accession>A0AAW9RF99</accession>
<dbReference type="PROSITE" id="PS52015">
    <property type="entry name" value="TONB_CTD"/>
    <property type="match status" value="1"/>
</dbReference>
<dbReference type="InterPro" id="IPR006260">
    <property type="entry name" value="TonB/TolA_C"/>
</dbReference>
<keyword evidence="9 11" id="KW-0472">Membrane</keyword>
<dbReference type="InterPro" id="IPR037682">
    <property type="entry name" value="TonB_C"/>
</dbReference>
<dbReference type="GO" id="GO:0055085">
    <property type="term" value="P:transmembrane transport"/>
    <property type="evidence" value="ECO:0007669"/>
    <property type="project" value="InterPro"/>
</dbReference>
<protein>
    <submittedName>
        <fullName evidence="13">TonB family protein</fullName>
    </submittedName>
</protein>
<keyword evidence="4" id="KW-1003">Cell membrane</keyword>
<evidence type="ECO:0000256" key="2">
    <source>
        <dbReference type="ARBA" id="ARBA00006555"/>
    </source>
</evidence>
<proteinExistence type="inferred from homology"/>
<dbReference type="AlphaFoldDB" id="A0AAW9RF99"/>
<dbReference type="RefSeq" id="WP_354694384.1">
    <property type="nucleotide sequence ID" value="NZ_JAZHOG010000003.1"/>
</dbReference>
<dbReference type="SUPFAM" id="SSF74653">
    <property type="entry name" value="TolA/TonB C-terminal domain"/>
    <property type="match status" value="1"/>
</dbReference>
<keyword evidence="7" id="KW-0653">Protein transport</keyword>
<dbReference type="GO" id="GO:0031992">
    <property type="term" value="F:energy transducer activity"/>
    <property type="evidence" value="ECO:0007669"/>
    <property type="project" value="TreeGrafter"/>
</dbReference>
<dbReference type="GO" id="GO:0015031">
    <property type="term" value="P:protein transport"/>
    <property type="evidence" value="ECO:0007669"/>
    <property type="project" value="UniProtKB-KW"/>
</dbReference>
<feature type="transmembrane region" description="Helical" evidence="11">
    <location>
        <begin position="21"/>
        <end position="43"/>
    </location>
</feature>
<evidence type="ECO:0000256" key="1">
    <source>
        <dbReference type="ARBA" id="ARBA00004383"/>
    </source>
</evidence>
<dbReference type="GO" id="GO:0098797">
    <property type="term" value="C:plasma membrane protein complex"/>
    <property type="evidence" value="ECO:0007669"/>
    <property type="project" value="TreeGrafter"/>
</dbReference>
<feature type="domain" description="TonB C-terminal" evidence="12">
    <location>
        <begin position="197"/>
        <end position="294"/>
    </location>
</feature>
<evidence type="ECO:0000256" key="6">
    <source>
        <dbReference type="ARBA" id="ARBA00022692"/>
    </source>
</evidence>
<keyword evidence="3" id="KW-0813">Transport</keyword>
<comment type="similarity">
    <text evidence="2">Belongs to the TonB family.</text>
</comment>
<dbReference type="Pfam" id="PF03544">
    <property type="entry name" value="TonB_C"/>
    <property type="match status" value="1"/>
</dbReference>
<evidence type="ECO:0000256" key="4">
    <source>
        <dbReference type="ARBA" id="ARBA00022475"/>
    </source>
</evidence>
<evidence type="ECO:0000256" key="7">
    <source>
        <dbReference type="ARBA" id="ARBA00022927"/>
    </source>
</evidence>
<evidence type="ECO:0000256" key="11">
    <source>
        <dbReference type="SAM" id="Phobius"/>
    </source>
</evidence>
<keyword evidence="8 11" id="KW-1133">Transmembrane helix</keyword>
<evidence type="ECO:0000256" key="3">
    <source>
        <dbReference type="ARBA" id="ARBA00022448"/>
    </source>
</evidence>